<dbReference type="EMBL" id="MT141426">
    <property type="protein sequence ID" value="QJA60946.1"/>
    <property type="molecule type" value="Genomic_DNA"/>
</dbReference>
<gene>
    <name evidence="3" type="ORF">MM415A03392_0009</name>
    <name evidence="2" type="ORF">MM415B01016_0015</name>
    <name evidence="1" type="ORF">TM448A00494_0025</name>
</gene>
<sequence>MDGEGDLLFKNRQNYARSGIAAGDIGTVVSAIFLMTEENDPGGCHCVRRCYLEESLTILKIGREVMSVSKEPAKLGPRLKVDFREKNGPRRLTLDVDLERSEWTATGNLLTTRRGTTREIPLQGLRLMDSYRVGVAILIDWGSGKSGSGLIHEVPGAQVEVSWQVVGKV</sequence>
<reference evidence="1" key="1">
    <citation type="submission" date="2020-03" db="EMBL/GenBank/DDBJ databases">
        <title>The deep terrestrial virosphere.</title>
        <authorList>
            <person name="Holmfeldt K."/>
            <person name="Nilsson E."/>
            <person name="Simone D."/>
            <person name="Lopez-Fernandez M."/>
            <person name="Wu X."/>
            <person name="de Brujin I."/>
            <person name="Lundin D."/>
            <person name="Andersson A."/>
            <person name="Bertilsson S."/>
            <person name="Dopson M."/>
        </authorList>
    </citation>
    <scope>NUCLEOTIDE SEQUENCE</scope>
    <source>
        <strain evidence="3">MM415A03392</strain>
        <strain evidence="2">MM415B01016</strain>
        <strain evidence="1">TM448A00494</strain>
    </source>
</reference>
<accession>A0A6H1ZGM2</accession>
<dbReference type="AlphaFoldDB" id="A0A6H1ZGM2"/>
<dbReference type="EMBL" id="MT141844">
    <property type="protein sequence ID" value="QJA71076.1"/>
    <property type="molecule type" value="Genomic_DNA"/>
</dbReference>
<dbReference type="EMBL" id="MT144018">
    <property type="protein sequence ID" value="QJA46678.1"/>
    <property type="molecule type" value="Genomic_DNA"/>
</dbReference>
<organism evidence="1">
    <name type="scientific">viral metagenome</name>
    <dbReference type="NCBI Taxonomy" id="1070528"/>
    <lineage>
        <taxon>unclassified sequences</taxon>
        <taxon>metagenomes</taxon>
        <taxon>organismal metagenomes</taxon>
    </lineage>
</organism>
<proteinExistence type="predicted"/>
<evidence type="ECO:0000313" key="1">
    <source>
        <dbReference type="EMBL" id="QJA46678.1"/>
    </source>
</evidence>
<evidence type="ECO:0000313" key="2">
    <source>
        <dbReference type="EMBL" id="QJA60946.1"/>
    </source>
</evidence>
<protein>
    <submittedName>
        <fullName evidence="1">Uncharacterized protein</fullName>
    </submittedName>
</protein>
<evidence type="ECO:0000313" key="3">
    <source>
        <dbReference type="EMBL" id="QJA71076.1"/>
    </source>
</evidence>
<name>A0A6H1ZGM2_9ZZZZ</name>